<dbReference type="InterPro" id="IPR010319">
    <property type="entry name" value="Transglutaminase-like_Cys_pept"/>
</dbReference>
<protein>
    <submittedName>
        <fullName evidence="1">Putative transglutaminase-like cysteine proteinase</fullName>
    </submittedName>
</protein>
<keyword evidence="2" id="KW-1185">Reference proteome</keyword>
<accession>A0A7W5G611</accession>
<dbReference type="PANTHER" id="PTHR39327">
    <property type="match status" value="1"/>
</dbReference>
<dbReference type="PANTHER" id="PTHR39327:SF1">
    <property type="entry name" value="BLR5470 PROTEIN"/>
    <property type="match status" value="1"/>
</dbReference>
<comment type="caution">
    <text evidence="1">The sequence shown here is derived from an EMBL/GenBank/DDBJ whole genome shotgun (WGS) entry which is preliminary data.</text>
</comment>
<organism evidence="1 2">
    <name type="scientific">Halomonas organivorans</name>
    <dbReference type="NCBI Taxonomy" id="257772"/>
    <lineage>
        <taxon>Bacteria</taxon>
        <taxon>Pseudomonadati</taxon>
        <taxon>Pseudomonadota</taxon>
        <taxon>Gammaproteobacteria</taxon>
        <taxon>Oceanospirillales</taxon>
        <taxon>Halomonadaceae</taxon>
        <taxon>Halomonas</taxon>
    </lineage>
</organism>
<evidence type="ECO:0000313" key="2">
    <source>
        <dbReference type="Proteomes" id="UP000525987"/>
    </source>
</evidence>
<dbReference type="Pfam" id="PF06035">
    <property type="entry name" value="Peptidase_C93"/>
    <property type="match status" value="1"/>
</dbReference>
<name>A0A7W5G611_9GAMM</name>
<dbReference type="RefSeq" id="WP_221195837.1">
    <property type="nucleotide sequence ID" value="NZ_JACHXM010000016.1"/>
</dbReference>
<dbReference type="Proteomes" id="UP000525987">
    <property type="component" value="Unassembled WGS sequence"/>
</dbReference>
<dbReference type="AlphaFoldDB" id="A0A7W5G611"/>
<dbReference type="EMBL" id="JACHXM010000016">
    <property type="protein sequence ID" value="MBB3142068.1"/>
    <property type="molecule type" value="Genomic_DNA"/>
</dbReference>
<proteinExistence type="predicted"/>
<dbReference type="Gene3D" id="3.10.620.30">
    <property type="match status" value="1"/>
</dbReference>
<reference evidence="1 2" key="1">
    <citation type="submission" date="2020-08" db="EMBL/GenBank/DDBJ databases">
        <title>Genomic Encyclopedia of Type Strains, Phase III (KMG-III): the genomes of soil and plant-associated and newly described type strains.</title>
        <authorList>
            <person name="Whitman W."/>
        </authorList>
    </citation>
    <scope>NUCLEOTIDE SEQUENCE [LARGE SCALE GENOMIC DNA]</scope>
    <source>
        <strain evidence="1 2">CECT 5995</strain>
    </source>
</reference>
<gene>
    <name evidence="1" type="ORF">FHR96_002953</name>
</gene>
<sequence>MPDRSRFRPASPDRRRCLALLGGMLIAGALGLPSSGLQASLDRVRLRQSMRREFGSDGLSVLEEWLNLLERLRRAARDTQLHDVNDFINRRVRWLDDDRAWHQEDFWATPLETLGRGAGDCEDFTIAKYVSLRELEIPEAMLRLIYVKARIGRSRITQAHMVLGYYVSPSTEPLVLDNLVTTIEPAGERIDLEPLFSFNGSGLWATGSPRSHGDPTARLSRWRSAIDRMRQQGFIQGG</sequence>
<evidence type="ECO:0000313" key="1">
    <source>
        <dbReference type="EMBL" id="MBB3142068.1"/>
    </source>
</evidence>